<dbReference type="Proteomes" id="UP000434925">
    <property type="component" value="Unassembled WGS sequence"/>
</dbReference>
<evidence type="ECO:0008006" key="3">
    <source>
        <dbReference type="Google" id="ProtNLM"/>
    </source>
</evidence>
<sequence length="68" mass="7759">MIVPTRSKGMPPRTLRVRLWKGRGASRAAFPRRAWERSVARFQPFSVHAAPYHRCTPLRRTASPGFLG</sequence>
<dbReference type="AlphaFoldDB" id="A0A7V7P357"/>
<name>A0A7V7P357_9PSED</name>
<dbReference type="EMBL" id="VZPO01000006">
    <property type="protein sequence ID" value="KAB0503469.1"/>
    <property type="molecule type" value="Genomic_DNA"/>
</dbReference>
<reference evidence="1 2" key="1">
    <citation type="submission" date="2019-09" db="EMBL/GenBank/DDBJ databases">
        <title>Draft genome sequences of 48 bacterial type strains from the CCUG.</title>
        <authorList>
            <person name="Tunovic T."/>
            <person name="Pineiro-Iglesias B."/>
            <person name="Unosson C."/>
            <person name="Inganas E."/>
            <person name="Ohlen M."/>
            <person name="Cardew S."/>
            <person name="Jensie-Markopoulos S."/>
            <person name="Salva-Serra F."/>
            <person name="Jaen-Luchoro D."/>
            <person name="Karlsson R."/>
            <person name="Svensson-Stadler L."/>
            <person name="Chun J."/>
            <person name="Moore E."/>
        </authorList>
    </citation>
    <scope>NUCLEOTIDE SEQUENCE [LARGE SCALE GENOMIC DNA]</scope>
    <source>
        <strain evidence="1 2">CCUG 51522</strain>
    </source>
</reference>
<proteinExistence type="predicted"/>
<evidence type="ECO:0000313" key="1">
    <source>
        <dbReference type="EMBL" id="KAB0503469.1"/>
    </source>
</evidence>
<accession>A0A7V7P357</accession>
<protein>
    <recommendedName>
        <fullName evidence="3">DUF1534 domain-containing protein</fullName>
    </recommendedName>
</protein>
<gene>
    <name evidence="1" type="ORF">F7R14_17070</name>
</gene>
<evidence type="ECO:0000313" key="2">
    <source>
        <dbReference type="Proteomes" id="UP000434925"/>
    </source>
</evidence>
<organism evidence="1 2">
    <name type="scientific">Pseudomonas lini</name>
    <dbReference type="NCBI Taxonomy" id="163011"/>
    <lineage>
        <taxon>Bacteria</taxon>
        <taxon>Pseudomonadati</taxon>
        <taxon>Pseudomonadota</taxon>
        <taxon>Gammaproteobacteria</taxon>
        <taxon>Pseudomonadales</taxon>
        <taxon>Pseudomonadaceae</taxon>
        <taxon>Pseudomonas</taxon>
    </lineage>
</organism>
<comment type="caution">
    <text evidence="1">The sequence shown here is derived from an EMBL/GenBank/DDBJ whole genome shotgun (WGS) entry which is preliminary data.</text>
</comment>